<protein>
    <submittedName>
        <fullName evidence="2">NBS-LRR type resistance protein</fullName>
    </submittedName>
</protein>
<feature type="region of interest" description="Disordered" evidence="1">
    <location>
        <begin position="91"/>
        <end position="190"/>
    </location>
</feature>
<feature type="compositionally biased region" description="Basic residues" evidence="1">
    <location>
        <begin position="123"/>
        <end position="134"/>
    </location>
</feature>
<evidence type="ECO:0000313" key="3">
    <source>
        <dbReference type="Proteomes" id="UP000321393"/>
    </source>
</evidence>
<dbReference type="Proteomes" id="UP000321393">
    <property type="component" value="Unassembled WGS sequence"/>
</dbReference>
<feature type="compositionally biased region" description="Acidic residues" evidence="1">
    <location>
        <begin position="160"/>
        <end position="175"/>
    </location>
</feature>
<reference evidence="2 3" key="1">
    <citation type="submission" date="2019-08" db="EMBL/GenBank/DDBJ databases">
        <title>Draft genome sequences of two oriental melons (Cucumis melo L. var makuwa).</title>
        <authorList>
            <person name="Kwon S.-Y."/>
        </authorList>
    </citation>
    <scope>NUCLEOTIDE SEQUENCE [LARGE SCALE GENOMIC DNA]</scope>
    <source>
        <strain evidence="3">cv. SW 3</strain>
        <tissue evidence="2">Leaf</tissue>
    </source>
</reference>
<evidence type="ECO:0000313" key="2">
    <source>
        <dbReference type="EMBL" id="KAA0060823.1"/>
    </source>
</evidence>
<accession>A0A5A7UXY3</accession>
<dbReference type="AlphaFoldDB" id="A0A5A7UXY3"/>
<feature type="compositionally biased region" description="Low complexity" evidence="1">
    <location>
        <begin position="1"/>
        <end position="15"/>
    </location>
</feature>
<evidence type="ECO:0000256" key="1">
    <source>
        <dbReference type="SAM" id="MobiDB-lite"/>
    </source>
</evidence>
<proteinExistence type="predicted"/>
<comment type="caution">
    <text evidence="2">The sequence shown here is derived from an EMBL/GenBank/DDBJ whole genome shotgun (WGS) entry which is preliminary data.</text>
</comment>
<feature type="region of interest" description="Disordered" evidence="1">
    <location>
        <begin position="231"/>
        <end position="255"/>
    </location>
</feature>
<gene>
    <name evidence="2" type="ORF">E6C27_scaffold137G00490</name>
</gene>
<feature type="region of interest" description="Disordered" evidence="1">
    <location>
        <begin position="1"/>
        <end position="50"/>
    </location>
</feature>
<sequence>MAFTHPSCPSSSSGSVERTYQSRDPEGCTYQSSDPERYTYQSSDPEGCTYQSSAPEGCTYQSSAPEGCTYQSSAPEGCTYQSSAPEGYTYPFTNQVGLDEGSRVGLQDGKSATVGGLPSAARRTTRRMAAGRRQTRSDERRTTAFGYVRSRGRSGKDETATDEVEAEEVADDGDGSGDGNATEEMGTKAKSRLTYLRYNPTTPAMLHRTPTRLPLTKVSVASVGLMAVRSEEKCRERPQTGKGGERQGCIDKPNI</sequence>
<feature type="compositionally biased region" description="Polar residues" evidence="1">
    <location>
        <begin position="29"/>
        <end position="50"/>
    </location>
</feature>
<dbReference type="STRING" id="1194695.A0A5A7UXY3"/>
<dbReference type="EMBL" id="SSTE01005189">
    <property type="protein sequence ID" value="KAA0060823.1"/>
    <property type="molecule type" value="Genomic_DNA"/>
</dbReference>
<name>A0A5A7UXY3_CUCMM</name>
<organism evidence="2 3">
    <name type="scientific">Cucumis melo var. makuwa</name>
    <name type="common">Oriental melon</name>
    <dbReference type="NCBI Taxonomy" id="1194695"/>
    <lineage>
        <taxon>Eukaryota</taxon>
        <taxon>Viridiplantae</taxon>
        <taxon>Streptophyta</taxon>
        <taxon>Embryophyta</taxon>
        <taxon>Tracheophyta</taxon>
        <taxon>Spermatophyta</taxon>
        <taxon>Magnoliopsida</taxon>
        <taxon>eudicotyledons</taxon>
        <taxon>Gunneridae</taxon>
        <taxon>Pentapetalae</taxon>
        <taxon>rosids</taxon>
        <taxon>fabids</taxon>
        <taxon>Cucurbitales</taxon>
        <taxon>Cucurbitaceae</taxon>
        <taxon>Benincaseae</taxon>
        <taxon>Cucumis</taxon>
    </lineage>
</organism>